<dbReference type="OrthoDB" id="795195at2"/>
<dbReference type="Proteomes" id="UP000199072">
    <property type="component" value="Unassembled WGS sequence"/>
</dbReference>
<protein>
    <recommendedName>
        <fullName evidence="3">Lipocalin-like domain-containing protein</fullName>
    </recommendedName>
</protein>
<dbReference type="STRING" id="1391627.SAMN05216464_105164"/>
<accession>A0A1G7BTL2</accession>
<sequence length="172" mass="18931">MKNKAPLILILGLVVINLLSNSCKKDNNSNIPHLLTSGVWQLASIQVYHYVGSSQIGDADTLNATCQNTQFFTFKTDNTCTYTNFDCLPQTSTGNWTLTPNRLFFSSDMVCKDTVTANGGSSKPFSNTQIQTLGTYSLVLQTGDVQPNYSSTKPRTVVRYGFIRQKAVTNTP</sequence>
<evidence type="ECO:0000313" key="1">
    <source>
        <dbReference type="EMBL" id="SDE30471.1"/>
    </source>
</evidence>
<keyword evidence="2" id="KW-1185">Reference proteome</keyword>
<gene>
    <name evidence="1" type="ORF">SAMN05216464_105164</name>
</gene>
<evidence type="ECO:0008006" key="3">
    <source>
        <dbReference type="Google" id="ProtNLM"/>
    </source>
</evidence>
<name>A0A1G7BTL2_9SPHI</name>
<dbReference type="RefSeq" id="WP_091149749.1">
    <property type="nucleotide sequence ID" value="NZ_FNAI01000005.1"/>
</dbReference>
<organism evidence="1 2">
    <name type="scientific">Mucilaginibacter pineti</name>
    <dbReference type="NCBI Taxonomy" id="1391627"/>
    <lineage>
        <taxon>Bacteria</taxon>
        <taxon>Pseudomonadati</taxon>
        <taxon>Bacteroidota</taxon>
        <taxon>Sphingobacteriia</taxon>
        <taxon>Sphingobacteriales</taxon>
        <taxon>Sphingobacteriaceae</taxon>
        <taxon>Mucilaginibacter</taxon>
    </lineage>
</organism>
<evidence type="ECO:0000313" key="2">
    <source>
        <dbReference type="Proteomes" id="UP000199072"/>
    </source>
</evidence>
<reference evidence="1 2" key="1">
    <citation type="submission" date="2016-10" db="EMBL/GenBank/DDBJ databases">
        <authorList>
            <person name="de Groot N.N."/>
        </authorList>
    </citation>
    <scope>NUCLEOTIDE SEQUENCE [LARGE SCALE GENOMIC DNA]</scope>
    <source>
        <strain evidence="1 2">47C3B</strain>
    </source>
</reference>
<proteinExistence type="predicted"/>
<dbReference type="AlphaFoldDB" id="A0A1G7BTL2"/>
<dbReference type="EMBL" id="FNAI01000005">
    <property type="protein sequence ID" value="SDE30471.1"/>
    <property type="molecule type" value="Genomic_DNA"/>
</dbReference>